<dbReference type="CDD" id="cd00685">
    <property type="entry name" value="Trans_IPPS_HT"/>
    <property type="match status" value="1"/>
</dbReference>
<dbReference type="InterPro" id="IPR000092">
    <property type="entry name" value="Polyprenyl_synt"/>
</dbReference>
<dbReference type="Pfam" id="PF00348">
    <property type="entry name" value="polyprenyl_synt"/>
    <property type="match status" value="1"/>
</dbReference>
<dbReference type="PANTHER" id="PTHR12001:SF86">
    <property type="entry name" value="GERANYLGERANYL DIPHOSPHATE SYNTHASE"/>
    <property type="match status" value="1"/>
</dbReference>
<dbReference type="GO" id="GO:0046872">
    <property type="term" value="F:metal ion binding"/>
    <property type="evidence" value="ECO:0007669"/>
    <property type="project" value="UniProtKB-KW"/>
</dbReference>
<keyword evidence="3" id="KW-0808">Transferase</keyword>
<dbReference type="PANTHER" id="PTHR12001">
    <property type="entry name" value="GERANYLGERANYL PYROPHOSPHATE SYNTHASE"/>
    <property type="match status" value="1"/>
</dbReference>
<dbReference type="EMBL" id="JAAGLU010000026">
    <property type="protein sequence ID" value="NEC89686.1"/>
    <property type="molecule type" value="Genomic_DNA"/>
</dbReference>
<dbReference type="PROSITE" id="PS00444">
    <property type="entry name" value="POLYPRENYL_SYNTHASE_2"/>
    <property type="match status" value="1"/>
</dbReference>
<name>A0A6B3BZP7_9ACTN</name>
<comment type="similarity">
    <text evidence="3">Belongs to the FPP/GGPP synthase family.</text>
</comment>
<dbReference type="SFLD" id="SFLDS00005">
    <property type="entry name" value="Isoprenoid_Synthase_Type_I"/>
    <property type="match status" value="1"/>
</dbReference>
<dbReference type="PROSITE" id="PS00723">
    <property type="entry name" value="POLYPRENYL_SYNTHASE_1"/>
    <property type="match status" value="1"/>
</dbReference>
<sequence length="328" mass="35300">MQLLAQTRDLVDPEYRRTVDRLQPKLRLVAGYHIGWWDTEGLPCAQHGKGIRPAFALSCARAVSGEAGVASSLPAAVAVELVHDFSLLHDDVMDGDLVRRHRPTAWKVYGVGHAILAGDALLALAVNVVGGAPLTVVLSEMLLELCAGQVRDLECEQRSDIPVEEGLLLAEEKTGALLGAACQLGALSAGAEPDTAALYRRFGRELGVAFQLIDDVLGLTGVPGRTGKPVGADLLRRKKSLPVLAAMASDASRRAEIFRVYGREGALGDRDVERLLRLIEEAGGLAWARAEADRRLNTALELLREAGAAPAEERKLRALAELVTYRDR</sequence>
<gene>
    <name evidence="4" type="ORF">G3I71_28595</name>
</gene>
<evidence type="ECO:0000313" key="4">
    <source>
        <dbReference type="EMBL" id="NEC89686.1"/>
    </source>
</evidence>
<dbReference type="AlphaFoldDB" id="A0A6B3BZP7"/>
<organism evidence="4">
    <name type="scientific">Streptomyces sp. SID12501</name>
    <dbReference type="NCBI Taxonomy" id="2706042"/>
    <lineage>
        <taxon>Bacteria</taxon>
        <taxon>Bacillati</taxon>
        <taxon>Actinomycetota</taxon>
        <taxon>Actinomycetes</taxon>
        <taxon>Kitasatosporales</taxon>
        <taxon>Streptomycetaceae</taxon>
        <taxon>Streptomyces</taxon>
    </lineage>
</organism>
<keyword evidence="1" id="KW-0479">Metal-binding</keyword>
<dbReference type="Gene3D" id="1.10.600.10">
    <property type="entry name" value="Farnesyl Diphosphate Synthase"/>
    <property type="match status" value="1"/>
</dbReference>
<dbReference type="GO" id="GO:0004659">
    <property type="term" value="F:prenyltransferase activity"/>
    <property type="evidence" value="ECO:0007669"/>
    <property type="project" value="InterPro"/>
</dbReference>
<dbReference type="GO" id="GO:0008299">
    <property type="term" value="P:isoprenoid biosynthetic process"/>
    <property type="evidence" value="ECO:0007669"/>
    <property type="project" value="InterPro"/>
</dbReference>
<dbReference type="InterPro" id="IPR008949">
    <property type="entry name" value="Isoprenoid_synthase_dom_sf"/>
</dbReference>
<proteinExistence type="inferred from homology"/>
<evidence type="ECO:0000256" key="3">
    <source>
        <dbReference type="RuleBase" id="RU004466"/>
    </source>
</evidence>
<evidence type="ECO:0000256" key="1">
    <source>
        <dbReference type="ARBA" id="ARBA00022723"/>
    </source>
</evidence>
<protein>
    <submittedName>
        <fullName evidence="4">Polyprenyl synthetase family protein</fullName>
    </submittedName>
</protein>
<keyword evidence="2" id="KW-0460">Magnesium</keyword>
<accession>A0A6B3BZP7</accession>
<reference evidence="4" key="1">
    <citation type="submission" date="2020-01" db="EMBL/GenBank/DDBJ databases">
        <title>Insect and environment-associated Actinomycetes.</title>
        <authorList>
            <person name="Currrie C."/>
            <person name="Chevrette M."/>
            <person name="Carlson C."/>
            <person name="Stubbendieck R."/>
            <person name="Wendt-Pienkowski E."/>
        </authorList>
    </citation>
    <scope>NUCLEOTIDE SEQUENCE</scope>
    <source>
        <strain evidence="4">SID12501</strain>
    </source>
</reference>
<dbReference type="InterPro" id="IPR033749">
    <property type="entry name" value="Polyprenyl_synt_CS"/>
</dbReference>
<dbReference type="SUPFAM" id="SSF48576">
    <property type="entry name" value="Terpenoid synthases"/>
    <property type="match status" value="1"/>
</dbReference>
<comment type="caution">
    <text evidence="4">The sequence shown here is derived from an EMBL/GenBank/DDBJ whole genome shotgun (WGS) entry which is preliminary data.</text>
</comment>
<evidence type="ECO:0000256" key="2">
    <source>
        <dbReference type="ARBA" id="ARBA00022842"/>
    </source>
</evidence>